<accession>A0A7I7SBS5</accession>
<evidence type="ECO:0000313" key="1">
    <source>
        <dbReference type="EMBL" id="OSC32847.1"/>
    </source>
</evidence>
<name>A0A7I7SBS5_9MYCO</name>
<dbReference type="RefSeq" id="WP_085304584.1">
    <property type="nucleotide sequence ID" value="NZ_AP022594.1"/>
</dbReference>
<dbReference type="EMBL" id="NCXO01000032">
    <property type="protein sequence ID" value="OSC32847.1"/>
    <property type="molecule type" value="Genomic_DNA"/>
</dbReference>
<comment type="caution">
    <text evidence="1">The sequence shown here is derived from an EMBL/GenBank/DDBJ whole genome shotgun (WGS) entry which is preliminary data.</text>
</comment>
<evidence type="ECO:0000313" key="2">
    <source>
        <dbReference type="Proteomes" id="UP000193577"/>
    </source>
</evidence>
<protein>
    <submittedName>
        <fullName evidence="1">Uncharacterized protein</fullName>
    </submittedName>
</protein>
<dbReference type="OrthoDB" id="10014119at2"/>
<dbReference type="AlphaFoldDB" id="A0A7I7SBS5"/>
<gene>
    <name evidence="1" type="ORF">B8W67_14105</name>
</gene>
<reference evidence="1 2" key="1">
    <citation type="submission" date="2017-04" db="EMBL/GenBank/DDBJ databases">
        <title>The new phylogeny of genus Mycobacterium.</title>
        <authorList>
            <person name="Tortoli E."/>
            <person name="Trovato A."/>
            <person name="Cirillo D.M."/>
        </authorList>
    </citation>
    <scope>NUCLEOTIDE SEQUENCE [LARGE SCALE GENOMIC DNA]</scope>
    <source>
        <strain evidence="1 2">KCTC 19819</strain>
    </source>
</reference>
<dbReference type="Proteomes" id="UP000193577">
    <property type="component" value="Unassembled WGS sequence"/>
</dbReference>
<organism evidence="1 2">
    <name type="scientific">Mycolicibacillus koreensis</name>
    <dbReference type="NCBI Taxonomy" id="1069220"/>
    <lineage>
        <taxon>Bacteria</taxon>
        <taxon>Bacillati</taxon>
        <taxon>Actinomycetota</taxon>
        <taxon>Actinomycetes</taxon>
        <taxon>Mycobacteriales</taxon>
        <taxon>Mycobacteriaceae</taxon>
        <taxon>Mycolicibacillus</taxon>
    </lineage>
</organism>
<proteinExistence type="predicted"/>
<keyword evidence="2" id="KW-1185">Reference proteome</keyword>
<sequence>MSDDVTISGKEIASLVGFVGTVSVGVYQLIDGAPVAFGVVGCVALLLAILIWVMSSGDSGGNQQQPPQPQQFVQPPVSGFLVGSRIRVHGHDFTILDDTAPSMAAAVRNGGRGVVTAADASGNVGLLFLGFDAAGTVVEASTNESGWQRADLVG</sequence>